<sequence length="187" mass="19209">MQLTQILFGSGTGLNPSIGPGGAAPPAEETAQSGGPPAISESSDSDNTDASTRGGGTGTTNGYAGPTATPPVPGGSNGDEATGNGLVISSRTDRSELQSTGLEIVQPDERSADEAQLIRTRAQARVDSQQQAMIESIGNAPKTIVLTPTEEDQSNHGTSELSAAAERGYAQIQQDQPQAEQRFEAWT</sequence>
<feature type="region of interest" description="Disordered" evidence="1">
    <location>
        <begin position="1"/>
        <end position="112"/>
    </location>
</feature>
<evidence type="ECO:0000256" key="1">
    <source>
        <dbReference type="SAM" id="MobiDB-lite"/>
    </source>
</evidence>
<dbReference type="EMBL" id="FWYD01000004">
    <property type="protein sequence ID" value="SMC74819.1"/>
    <property type="molecule type" value="Genomic_DNA"/>
</dbReference>
<name>A0A1W2BPD0_9RHOB</name>
<evidence type="ECO:0000313" key="3">
    <source>
        <dbReference type="Proteomes" id="UP000192330"/>
    </source>
</evidence>
<protein>
    <submittedName>
        <fullName evidence="2">Uncharacterized protein</fullName>
    </submittedName>
</protein>
<keyword evidence="3" id="KW-1185">Reference proteome</keyword>
<dbReference type="OrthoDB" id="9838606at2"/>
<dbReference type="RefSeq" id="WP_084352672.1">
    <property type="nucleotide sequence ID" value="NZ_FWYD01000004.1"/>
</dbReference>
<dbReference type="Proteomes" id="UP000192330">
    <property type="component" value="Unassembled WGS sequence"/>
</dbReference>
<feature type="region of interest" description="Disordered" evidence="1">
    <location>
        <begin position="149"/>
        <end position="187"/>
    </location>
</feature>
<organism evidence="2 3">
    <name type="scientific">Primorskyibacter flagellatus</name>
    <dbReference type="NCBI Taxonomy" id="1387277"/>
    <lineage>
        <taxon>Bacteria</taxon>
        <taxon>Pseudomonadati</taxon>
        <taxon>Pseudomonadota</taxon>
        <taxon>Alphaproteobacteria</taxon>
        <taxon>Rhodobacterales</taxon>
        <taxon>Roseobacteraceae</taxon>
        <taxon>Primorskyibacter</taxon>
    </lineage>
</organism>
<dbReference type="AlphaFoldDB" id="A0A1W2BPD0"/>
<gene>
    <name evidence="2" type="ORF">SAMN06295998_104232</name>
</gene>
<feature type="compositionally biased region" description="Low complexity" evidence="1">
    <location>
        <begin position="171"/>
        <end position="180"/>
    </location>
</feature>
<proteinExistence type="predicted"/>
<accession>A0A1W2BPD0</accession>
<reference evidence="2 3" key="1">
    <citation type="submission" date="2017-04" db="EMBL/GenBank/DDBJ databases">
        <authorList>
            <person name="Afonso C.L."/>
            <person name="Miller P.J."/>
            <person name="Scott M.A."/>
            <person name="Spackman E."/>
            <person name="Goraichik I."/>
            <person name="Dimitrov K.M."/>
            <person name="Suarez D.L."/>
            <person name="Swayne D.E."/>
        </authorList>
    </citation>
    <scope>NUCLEOTIDE SEQUENCE [LARGE SCALE GENOMIC DNA]</scope>
    <source>
        <strain evidence="2 3">CGMCC 1.12644</strain>
    </source>
</reference>
<evidence type="ECO:0000313" key="2">
    <source>
        <dbReference type="EMBL" id="SMC74819.1"/>
    </source>
</evidence>